<dbReference type="SUPFAM" id="SSF48452">
    <property type="entry name" value="TPR-like"/>
    <property type="match status" value="1"/>
</dbReference>
<dbReference type="PROSITE" id="PS51257">
    <property type="entry name" value="PROKAR_LIPOPROTEIN"/>
    <property type="match status" value="1"/>
</dbReference>
<dbReference type="Gene3D" id="1.25.40.10">
    <property type="entry name" value="Tetratricopeptide repeat domain"/>
    <property type="match status" value="1"/>
</dbReference>
<dbReference type="eggNOG" id="COG0457">
    <property type="taxonomic scope" value="Bacteria"/>
</dbReference>
<gene>
    <name evidence="3" type="ORF">PPSIR1_11090</name>
</gene>
<keyword evidence="2" id="KW-0732">Signal</keyword>
<dbReference type="Proteomes" id="UP000005801">
    <property type="component" value="Unassembled WGS sequence"/>
</dbReference>
<keyword evidence="4" id="KW-1185">Reference proteome</keyword>
<accession>A6GH77</accession>
<organism evidence="3 4">
    <name type="scientific">Plesiocystis pacifica SIR-1</name>
    <dbReference type="NCBI Taxonomy" id="391625"/>
    <lineage>
        <taxon>Bacteria</taxon>
        <taxon>Pseudomonadati</taxon>
        <taxon>Myxococcota</taxon>
        <taxon>Polyangia</taxon>
        <taxon>Nannocystales</taxon>
        <taxon>Nannocystaceae</taxon>
        <taxon>Plesiocystis</taxon>
    </lineage>
</organism>
<feature type="signal peptide" evidence="2">
    <location>
        <begin position="1"/>
        <end position="20"/>
    </location>
</feature>
<evidence type="ECO:0000256" key="2">
    <source>
        <dbReference type="SAM" id="SignalP"/>
    </source>
</evidence>
<feature type="chain" id="PRO_5002695579" evidence="2">
    <location>
        <begin position="21"/>
        <end position="1338"/>
    </location>
</feature>
<feature type="repeat" description="TPR" evidence="1">
    <location>
        <begin position="635"/>
        <end position="668"/>
    </location>
</feature>
<keyword evidence="1" id="KW-0802">TPR repeat</keyword>
<keyword evidence="3" id="KW-0449">Lipoprotein</keyword>
<dbReference type="STRING" id="391625.PPSIR1_11090"/>
<reference evidence="3 4" key="1">
    <citation type="submission" date="2007-06" db="EMBL/GenBank/DDBJ databases">
        <authorList>
            <person name="Shimkets L."/>
            <person name="Ferriera S."/>
            <person name="Johnson J."/>
            <person name="Kravitz S."/>
            <person name="Beeson K."/>
            <person name="Sutton G."/>
            <person name="Rogers Y.-H."/>
            <person name="Friedman R."/>
            <person name="Frazier M."/>
            <person name="Venter J.C."/>
        </authorList>
    </citation>
    <scope>NUCLEOTIDE SEQUENCE [LARGE SCALE GENOMIC DNA]</scope>
    <source>
        <strain evidence="3 4">SIR-1</strain>
    </source>
</reference>
<dbReference type="Gene3D" id="2.60.40.3140">
    <property type="match status" value="1"/>
</dbReference>
<evidence type="ECO:0000256" key="1">
    <source>
        <dbReference type="PROSITE-ProRule" id="PRU00339"/>
    </source>
</evidence>
<dbReference type="InterPro" id="IPR011990">
    <property type="entry name" value="TPR-like_helical_dom_sf"/>
</dbReference>
<evidence type="ECO:0000313" key="3">
    <source>
        <dbReference type="EMBL" id="EDM74799.1"/>
    </source>
</evidence>
<name>A6GH77_9BACT</name>
<sequence length="1338" mass="146354">MFRATTLALGLTALALSAAACRPQASSDPSGEFGLADAEAHAAKLERWLAKHPEDHDARVELALVYWQHLGRVDDALDEVGTIERLTPNLVADPPPPLARFIAMMIAHNRLDHAAASEAAEQLLIELALRGSARNERGEAYTRQARALSPLAARVLDANYGLEPESERAFVELFDLLDARHFLVSPAPEDWEITPDRDLPAATRSQLLSTRGRIARTRGEAYRDFYAAQGCVQDWQVGALEGHRGALELDRVAGGEVRGFQVDAEASLTGLSCAVRVWNPEPAAGMRRLRAQVRVPEDSAFLRLALGAQFPARVYVDGELVWASDRTDRYPVGSPSVRVPAEPGPHLVEFHTAIPSERAWVLARATDEHGQPLTLESPGAERALELPALAPALARADGLVERAGWTELGRGGRARAMKLDGPVYAPLRAYLALDEALILDDTDAAEGFAQALSDRDFEGLAFPDAHLLLAQFERRDPSRGKSSSGVRQQTQLERALELDPGLKRAHLQLLEQRLNRGESAEVVEAFEALEHTGNDSLLLALLRYEAYRAEGSDVQSQAALEVAAAYHPTNCEVLAAQREQARDRGQIEAEDALVEVLERCPGSLAMRARQATARQRIEAAKALWSEQLDRVPDDMEAMEALAQLAVTAGNYAEAIAWHDRILRLAPYRAVSMVALADLHAQLDAPEQARAFVLAAIERFPHNSRLREIGENLGIPDPLMAWRIDGREALADYERDRAEGLASEGVSEVLLLDREVSMMLPDGGHRHIVHQMFHLLSDAAIDAHGEIEQPGNLLTLRSIKPDGRVVEPESIAGKDGLSLRGLEIGDVVELEFSFDAAPEAALPGHVDLGRFRFQSPETPFHRSELITLVPASEQGRVDVEARNGPPAEARRELELPFAHGPDASAYVELRYRADRVPRLGSEPAARSMLDELPMVQVHVPLAVEDWLDTVAAQLRPSQRSNPELRALATEITEQYSSDYDKVDALWRWVVDEIEETGDLTTPATLTLAARQGGRLMLLRAMLEAVGIDSELWLLRDRFGPTIVPGGNPLVETYDASMLAIPSARPPGAGADAGPLVIGTSSEVIPLGYLTPSYARGRALRVQLEADEPPPGPVDVPASPPEHADLRRWELQLDLDAEGNGRLQGRLELRGLEAIFWRQAFTQLDADELPKVFTQAELQRILPIAATDLESLEFDNDWELQLPLVARFTATVRNGGVVQGAELATLAAAVPLDLVTGYAQLPERWSGLVVGYAPRLEARVAINLDGRRFSEVPGDVELTGASGRGRYTRTLLEGGVGESQVVFESTSSLTPGVFEVSEYGELTRFSSQVQNAEQQILRAR</sequence>
<comment type="caution">
    <text evidence="3">The sequence shown here is derived from an EMBL/GenBank/DDBJ whole genome shotgun (WGS) entry which is preliminary data.</text>
</comment>
<dbReference type="PROSITE" id="PS50005">
    <property type="entry name" value="TPR"/>
    <property type="match status" value="1"/>
</dbReference>
<dbReference type="InterPro" id="IPR019734">
    <property type="entry name" value="TPR_rpt"/>
</dbReference>
<proteinExistence type="predicted"/>
<protein>
    <submittedName>
        <fullName evidence="3">Putative lipoprotein</fullName>
    </submittedName>
</protein>
<dbReference type="Gene3D" id="3.10.620.30">
    <property type="match status" value="1"/>
</dbReference>
<dbReference type="EMBL" id="ABCS01000115">
    <property type="protein sequence ID" value="EDM74799.1"/>
    <property type="molecule type" value="Genomic_DNA"/>
</dbReference>
<evidence type="ECO:0000313" key="4">
    <source>
        <dbReference type="Proteomes" id="UP000005801"/>
    </source>
</evidence>